<evidence type="ECO:0000313" key="12">
    <source>
        <dbReference type="EMBL" id="KZS41696.1"/>
    </source>
</evidence>
<dbReference type="Pfam" id="PF00593">
    <property type="entry name" value="TonB_dep_Rec_b-barrel"/>
    <property type="match status" value="1"/>
</dbReference>
<keyword evidence="5 9" id="KW-0798">TonB box</keyword>
<reference evidence="12 13" key="1">
    <citation type="submission" date="2016-01" db="EMBL/GenBank/DDBJ databases">
        <title>The draft genome sequence of Aquimarina sp. RZW4-3-2.</title>
        <authorList>
            <person name="Wang Y."/>
        </authorList>
    </citation>
    <scope>NUCLEOTIDE SEQUENCE [LARGE SCALE GENOMIC DNA]</scope>
    <source>
        <strain evidence="12 13">RZW4-3-2</strain>
    </source>
</reference>
<dbReference type="InterPro" id="IPR012910">
    <property type="entry name" value="Plug_dom"/>
</dbReference>
<dbReference type="EMBL" id="LQRT01000003">
    <property type="protein sequence ID" value="KZS41696.1"/>
    <property type="molecule type" value="Genomic_DNA"/>
</dbReference>
<evidence type="ECO:0000256" key="3">
    <source>
        <dbReference type="ARBA" id="ARBA00022452"/>
    </source>
</evidence>
<dbReference type="SUPFAM" id="SSF56935">
    <property type="entry name" value="Porins"/>
    <property type="match status" value="1"/>
</dbReference>
<keyword evidence="3 8" id="KW-1134">Transmembrane beta strand</keyword>
<evidence type="ECO:0000256" key="9">
    <source>
        <dbReference type="RuleBase" id="RU003357"/>
    </source>
</evidence>
<name>A0A162FDK9_9FLAO</name>
<dbReference type="RefSeq" id="WP_066311245.1">
    <property type="nucleotide sequence ID" value="NZ_LQRT01000003.1"/>
</dbReference>
<organism evidence="12 13">
    <name type="scientific">Aquimarina aggregata</name>
    <dbReference type="NCBI Taxonomy" id="1642818"/>
    <lineage>
        <taxon>Bacteria</taxon>
        <taxon>Pseudomonadati</taxon>
        <taxon>Bacteroidota</taxon>
        <taxon>Flavobacteriia</taxon>
        <taxon>Flavobacteriales</taxon>
        <taxon>Flavobacteriaceae</taxon>
        <taxon>Aquimarina</taxon>
    </lineage>
</organism>
<evidence type="ECO:0000256" key="5">
    <source>
        <dbReference type="ARBA" id="ARBA00023077"/>
    </source>
</evidence>
<evidence type="ECO:0000256" key="7">
    <source>
        <dbReference type="ARBA" id="ARBA00023237"/>
    </source>
</evidence>
<dbReference type="Pfam" id="PF13715">
    <property type="entry name" value="CarbopepD_reg_2"/>
    <property type="match status" value="1"/>
</dbReference>
<sequence length="919" mass="103932">MRFFSIILIVFCSGVMNGQDISKLVSISFENVDKKTVLSRLENQTDVTFYYLEEWLGEELITKEYQNVTLKTILDDLFSDTVLNYYFLKEKEVVLTSNIVIYDNLPDRFFGEEKDSLVVNKPKQKIAPVFYTKKKSLNEAKISTIKIGKASVYSKEKYELSGYARNFTTGKPIQNLAILVEGKDLVATTDKNGYYLLELPAGENILSTTSLGIADSKKRVILYNNGTLDFDLTESLEVLDEVLLESNRDENIKDVVTGKEQVDVEASKNIPLVLGERDVLKVATALPGITTAGEGAAGLNVRGGKADQNLTLLDDALIYNPQHFFGLFSALNPFTIGKVDIYKGAIPAEYGGRLSSVFDIKTKDARTDKLGVEASIGPVTGNVTVETPVVKDKSGLLFGARGAYANWILRSLDEETLNNSQASFYDAILKYNHEINENNKINATGYYSRDDFSITSDSIYVYSNRAFSLRWDHTFNDKHKGNVLLTNSQYKFDINFDGDSNNDFNLGYSVEETEVKLQMKYELNPMYKFHYGIANKIYQVRPGSIKPDGDGSIVTPFSIPKEKALESAAFISGRFDFTPKFSVNAGLRYSLYNALGEGTQREYEENRPRNEGTVTNTIQYENNKVIETYDGVELRLSSRYIIKPDLSIKAGYSNTYQYIHTLSNNTTVSPIDTWKLSDLNIAPQKAQQYSFGVFKNLNESTYEISLEGFYKKLDNIVDFKVGSQILLNENIETEVLQGEGKAYGVEFLLRKNKGKFNGWFSYTYSRSFVKLDSEFAEERVNNGEFFPANYDKPHDISLVSNYKFTKRFSLSANFVYQTGRPVTFPVGQFILNGSEFVVFSDRNKFRIPDFYRLDLGFNIEGNHKNKKLAHSFWTISIYNVLGRNNPFSVFFVADDGEIRALQSSVFSIPVPSITYNLKF</sequence>
<dbReference type="SUPFAM" id="SSF49464">
    <property type="entry name" value="Carboxypeptidase regulatory domain-like"/>
    <property type="match status" value="1"/>
</dbReference>
<dbReference type="InterPro" id="IPR039426">
    <property type="entry name" value="TonB-dep_rcpt-like"/>
</dbReference>
<comment type="similarity">
    <text evidence="8 9">Belongs to the TonB-dependent receptor family.</text>
</comment>
<dbReference type="Proteomes" id="UP000076715">
    <property type="component" value="Unassembled WGS sequence"/>
</dbReference>
<keyword evidence="7 8" id="KW-0998">Cell outer membrane</keyword>
<evidence type="ECO:0000256" key="6">
    <source>
        <dbReference type="ARBA" id="ARBA00023136"/>
    </source>
</evidence>
<dbReference type="OrthoDB" id="9803050at2"/>
<evidence type="ECO:0000259" key="11">
    <source>
        <dbReference type="Pfam" id="PF07715"/>
    </source>
</evidence>
<keyword evidence="6 8" id="KW-0472">Membrane</keyword>
<feature type="domain" description="TonB-dependent receptor plug" evidence="11">
    <location>
        <begin position="275"/>
        <end position="353"/>
    </location>
</feature>
<comment type="caution">
    <text evidence="12">The sequence shown here is derived from an EMBL/GenBank/DDBJ whole genome shotgun (WGS) entry which is preliminary data.</text>
</comment>
<dbReference type="InterPro" id="IPR008969">
    <property type="entry name" value="CarboxyPept-like_regulatory"/>
</dbReference>
<evidence type="ECO:0000259" key="10">
    <source>
        <dbReference type="Pfam" id="PF00593"/>
    </source>
</evidence>
<dbReference type="AlphaFoldDB" id="A0A162FDK9"/>
<comment type="subcellular location">
    <subcellularLocation>
        <location evidence="1 8">Cell outer membrane</location>
        <topology evidence="1 8">Multi-pass membrane protein</topology>
    </subcellularLocation>
</comment>
<dbReference type="Pfam" id="PF07715">
    <property type="entry name" value="Plug"/>
    <property type="match status" value="1"/>
</dbReference>
<dbReference type="STRING" id="1642818.AWE51_20070"/>
<dbReference type="PROSITE" id="PS52016">
    <property type="entry name" value="TONB_DEPENDENT_REC_3"/>
    <property type="match status" value="1"/>
</dbReference>
<protein>
    <submittedName>
        <fullName evidence="12">TonB-dependent receptor</fullName>
    </submittedName>
</protein>
<evidence type="ECO:0000256" key="4">
    <source>
        <dbReference type="ARBA" id="ARBA00022692"/>
    </source>
</evidence>
<evidence type="ECO:0000256" key="8">
    <source>
        <dbReference type="PROSITE-ProRule" id="PRU01360"/>
    </source>
</evidence>
<keyword evidence="4 8" id="KW-0812">Transmembrane</keyword>
<keyword evidence="12" id="KW-0675">Receptor</keyword>
<evidence type="ECO:0000256" key="2">
    <source>
        <dbReference type="ARBA" id="ARBA00022448"/>
    </source>
</evidence>
<gene>
    <name evidence="12" type="ORF">AWE51_20070</name>
</gene>
<feature type="domain" description="TonB-dependent receptor-like beta-barrel" evidence="10">
    <location>
        <begin position="419"/>
        <end position="879"/>
    </location>
</feature>
<dbReference type="InterPro" id="IPR037066">
    <property type="entry name" value="Plug_dom_sf"/>
</dbReference>
<accession>A0A162FDK9</accession>
<evidence type="ECO:0000313" key="13">
    <source>
        <dbReference type="Proteomes" id="UP000076715"/>
    </source>
</evidence>
<dbReference type="InterPro" id="IPR000531">
    <property type="entry name" value="Beta-barrel_TonB"/>
</dbReference>
<keyword evidence="13" id="KW-1185">Reference proteome</keyword>
<dbReference type="Gene3D" id="2.40.170.20">
    <property type="entry name" value="TonB-dependent receptor, beta-barrel domain"/>
    <property type="match status" value="1"/>
</dbReference>
<keyword evidence="2 8" id="KW-0813">Transport</keyword>
<dbReference type="Gene3D" id="2.60.40.1120">
    <property type="entry name" value="Carboxypeptidase-like, regulatory domain"/>
    <property type="match status" value="1"/>
</dbReference>
<dbReference type="InterPro" id="IPR036942">
    <property type="entry name" value="Beta-barrel_TonB_sf"/>
</dbReference>
<evidence type="ECO:0000256" key="1">
    <source>
        <dbReference type="ARBA" id="ARBA00004571"/>
    </source>
</evidence>
<dbReference type="GO" id="GO:0009279">
    <property type="term" value="C:cell outer membrane"/>
    <property type="evidence" value="ECO:0007669"/>
    <property type="project" value="UniProtKB-SubCell"/>
</dbReference>
<dbReference type="Gene3D" id="2.170.130.10">
    <property type="entry name" value="TonB-dependent receptor, plug domain"/>
    <property type="match status" value="1"/>
</dbReference>
<proteinExistence type="inferred from homology"/>